<reference evidence="1 2" key="1">
    <citation type="submission" date="2024-02" db="EMBL/GenBank/DDBJ databases">
        <title>Deinococcus carri NBRC 110142.</title>
        <authorList>
            <person name="Ichikawa N."/>
            <person name="Katano-Makiyama Y."/>
            <person name="Hidaka K."/>
        </authorList>
    </citation>
    <scope>NUCLEOTIDE SEQUENCE [LARGE SCALE GENOMIC DNA]</scope>
    <source>
        <strain evidence="1 2">NBRC 110142</strain>
    </source>
</reference>
<name>A0ABP9WEN3_9DEIO</name>
<dbReference type="Pfam" id="PF05626">
    <property type="entry name" value="DUF790"/>
    <property type="match status" value="1"/>
</dbReference>
<evidence type="ECO:0000313" key="1">
    <source>
        <dbReference type="EMBL" id="GAA5515043.1"/>
    </source>
</evidence>
<dbReference type="PANTHER" id="PTHR39640:SF1">
    <property type="entry name" value="DUF790 FAMILY PROTEIN"/>
    <property type="match status" value="1"/>
</dbReference>
<comment type="caution">
    <text evidence="1">The sequence shown here is derived from an EMBL/GenBank/DDBJ whole genome shotgun (WGS) entry which is preliminary data.</text>
</comment>
<dbReference type="Proteomes" id="UP001401887">
    <property type="component" value="Unassembled WGS sequence"/>
</dbReference>
<protein>
    <submittedName>
        <fullName evidence="1">Uncharacterized protein</fullName>
    </submittedName>
</protein>
<dbReference type="EMBL" id="BAABRP010000034">
    <property type="protein sequence ID" value="GAA5515043.1"/>
    <property type="molecule type" value="Genomic_DNA"/>
</dbReference>
<sequence>MLPTELLMFRVKADVVEPKRLKPTTNNLKLAETLIRTSEDNVGKRRADLDEDLRALEAGRPDFKVVRGLAHLLVNGSSTLAYRS</sequence>
<proteinExistence type="predicted"/>
<dbReference type="RefSeq" id="WP_345468446.1">
    <property type="nucleotide sequence ID" value="NZ_BAABRP010000034.1"/>
</dbReference>
<evidence type="ECO:0000313" key="2">
    <source>
        <dbReference type="Proteomes" id="UP001401887"/>
    </source>
</evidence>
<dbReference type="PANTHER" id="PTHR39640">
    <property type="entry name" value="VNG6129C"/>
    <property type="match status" value="1"/>
</dbReference>
<accession>A0ABP9WEN3</accession>
<gene>
    <name evidence="1" type="ORF">Dcar01_03807</name>
</gene>
<keyword evidence="2" id="KW-1185">Reference proteome</keyword>
<dbReference type="InterPro" id="IPR008508">
    <property type="entry name" value="Bax1"/>
</dbReference>
<organism evidence="1 2">
    <name type="scientific">Deinococcus carri</name>
    <dbReference type="NCBI Taxonomy" id="1211323"/>
    <lineage>
        <taxon>Bacteria</taxon>
        <taxon>Thermotogati</taxon>
        <taxon>Deinococcota</taxon>
        <taxon>Deinococci</taxon>
        <taxon>Deinococcales</taxon>
        <taxon>Deinococcaceae</taxon>
        <taxon>Deinococcus</taxon>
    </lineage>
</organism>